<accession>A0A6S7ZCW5</accession>
<dbReference type="PANTHER" id="PTHR10829">
    <property type="entry name" value="CORTACTIN AND DREBRIN"/>
    <property type="match status" value="1"/>
</dbReference>
<dbReference type="InterPro" id="IPR029006">
    <property type="entry name" value="ADF-H/Gelsolin-like_dom_sf"/>
</dbReference>
<dbReference type="Gene3D" id="3.40.20.10">
    <property type="entry name" value="Severin"/>
    <property type="match status" value="3"/>
</dbReference>
<sequence>MGLDIPEEIKDSLKDVRNDSSDTNFVVVGYDENNPNALILLGSGSSGIEGIKATCKADDVCYSLLRVNYTFEKAGVIKSDASRFIFVYLRPESIPLQRKMKIGTAEGQVKKLFTPFMKNFEISSLDELNKDKVDDMIATITQTKNKTTQKKAEAGFLIDGVHVSARSNATDKVNAYRKPDSQAKFTFNQSKGASVSFTDPDKLKEEIANVRDDNNPCRWCLFSYIDKKQIEFTGSGNGDVSEMLGACPDDKVAYGLFRFTEIYDKQEHVKFGFVHWSPANGLSPILKATISTHKGAITPQFRPFHHQFYVENRSELDEERAVDAVASLSGTKSKVTDRKAEKKKSVYQRKMIGGATKETQTLQYVDKEELRVAIANVRNDSMSENWVIAGFIGDKKNVQFGLKGKGSGGAKEMAGAFDEESIQYGLLRTNEKVDGYDTVKFTLIQYQPSAMPLTMKGIVGVYHGAVTSMFTPHHANLNTSDKQDILNKFA</sequence>
<evidence type="ECO:0000256" key="2">
    <source>
        <dbReference type="ARBA" id="ARBA00022490"/>
    </source>
</evidence>
<keyword evidence="4" id="KW-0206">Cytoskeleton</keyword>
<proteinExistence type="inferred from homology"/>
<gene>
    <name evidence="7" type="ORF">ASTO00021_LOCUS419</name>
    <name evidence="8" type="ORF">ASTO00021_LOCUS420</name>
</gene>
<feature type="domain" description="ADF-H" evidence="6">
    <location>
        <begin position="1"/>
        <end position="138"/>
    </location>
</feature>
<keyword evidence="3" id="KW-0009">Actin-binding</keyword>
<dbReference type="CDD" id="cd11282">
    <property type="entry name" value="ADF_coactosin_like"/>
    <property type="match status" value="2"/>
</dbReference>
<dbReference type="GO" id="GO:0051015">
    <property type="term" value="F:actin filament binding"/>
    <property type="evidence" value="ECO:0007669"/>
    <property type="project" value="TreeGrafter"/>
</dbReference>
<evidence type="ECO:0000313" key="7">
    <source>
        <dbReference type="EMBL" id="CAE0430099.1"/>
    </source>
</evidence>
<feature type="domain" description="ADF-H" evidence="6">
    <location>
        <begin position="194"/>
        <end position="326"/>
    </location>
</feature>
<feature type="domain" description="ADF-H" evidence="6">
    <location>
        <begin position="362"/>
        <end position="490"/>
    </location>
</feature>
<dbReference type="PANTHER" id="PTHR10829:SF25">
    <property type="entry name" value="DREBRIN-LIKE PROTEIN"/>
    <property type="match status" value="1"/>
</dbReference>
<dbReference type="PROSITE" id="PS51263">
    <property type="entry name" value="ADF_H"/>
    <property type="match status" value="3"/>
</dbReference>
<evidence type="ECO:0000313" key="8">
    <source>
        <dbReference type="EMBL" id="CAE0430100.1"/>
    </source>
</evidence>
<dbReference type="GO" id="GO:0030864">
    <property type="term" value="C:cortical actin cytoskeleton"/>
    <property type="evidence" value="ECO:0007669"/>
    <property type="project" value="TreeGrafter"/>
</dbReference>
<reference evidence="8" key="1">
    <citation type="submission" date="2021-01" db="EMBL/GenBank/DDBJ databases">
        <authorList>
            <person name="Corre E."/>
            <person name="Pelletier E."/>
            <person name="Niang G."/>
            <person name="Scheremetjew M."/>
            <person name="Finn R."/>
            <person name="Kale V."/>
            <person name="Holt S."/>
            <person name="Cochrane G."/>
            <person name="Meng A."/>
            <person name="Brown T."/>
            <person name="Cohen L."/>
        </authorList>
    </citation>
    <scope>NUCLEOTIDE SEQUENCE</scope>
    <source>
        <strain evidence="8">GSBS06</strain>
    </source>
</reference>
<dbReference type="GO" id="GO:0005884">
    <property type="term" value="C:actin filament"/>
    <property type="evidence" value="ECO:0007669"/>
    <property type="project" value="TreeGrafter"/>
</dbReference>
<dbReference type="EMBL" id="HBIN01000851">
    <property type="protein sequence ID" value="CAE0430099.1"/>
    <property type="molecule type" value="Transcribed_RNA"/>
</dbReference>
<evidence type="ECO:0000256" key="1">
    <source>
        <dbReference type="ARBA" id="ARBA00004245"/>
    </source>
</evidence>
<evidence type="ECO:0000256" key="5">
    <source>
        <dbReference type="ARBA" id="ARBA00038052"/>
    </source>
</evidence>
<dbReference type="GO" id="GO:0030427">
    <property type="term" value="C:site of polarized growth"/>
    <property type="evidence" value="ECO:0007669"/>
    <property type="project" value="TreeGrafter"/>
</dbReference>
<organism evidence="8">
    <name type="scientific">Aplanochytrium stocchinoi</name>
    <dbReference type="NCBI Taxonomy" id="215587"/>
    <lineage>
        <taxon>Eukaryota</taxon>
        <taxon>Sar</taxon>
        <taxon>Stramenopiles</taxon>
        <taxon>Bigyra</taxon>
        <taxon>Labyrinthulomycetes</taxon>
        <taxon>Thraustochytrida</taxon>
        <taxon>Thraustochytriidae</taxon>
        <taxon>Aplanochytrium</taxon>
    </lineage>
</organism>
<protein>
    <recommendedName>
        <fullName evidence="6">ADF-H domain-containing protein</fullName>
    </recommendedName>
</protein>
<evidence type="ECO:0000256" key="3">
    <source>
        <dbReference type="ARBA" id="ARBA00023203"/>
    </source>
</evidence>
<dbReference type="AlphaFoldDB" id="A0A6S7ZCW5"/>
<dbReference type="SMART" id="SM00102">
    <property type="entry name" value="ADF"/>
    <property type="match status" value="2"/>
</dbReference>
<keyword evidence="2" id="KW-0963">Cytoplasm</keyword>
<dbReference type="Pfam" id="PF00241">
    <property type="entry name" value="Cofilin_ADF"/>
    <property type="match status" value="3"/>
</dbReference>
<evidence type="ECO:0000259" key="6">
    <source>
        <dbReference type="PROSITE" id="PS51263"/>
    </source>
</evidence>
<comment type="subcellular location">
    <subcellularLocation>
        <location evidence="1">Cytoplasm</location>
        <location evidence="1">Cytoskeleton</location>
    </subcellularLocation>
</comment>
<dbReference type="FunFam" id="3.40.20.10:FF:000018">
    <property type="entry name" value="Coactosin-like 1"/>
    <property type="match status" value="1"/>
</dbReference>
<evidence type="ECO:0000256" key="4">
    <source>
        <dbReference type="ARBA" id="ARBA00023212"/>
    </source>
</evidence>
<dbReference type="InterPro" id="IPR002108">
    <property type="entry name" value="ADF-H"/>
</dbReference>
<name>A0A6S7ZCW5_9STRA</name>
<comment type="similarity">
    <text evidence="5">Belongs to the actin-binding proteins ADF family. Coactosin subfamily.</text>
</comment>
<dbReference type="SUPFAM" id="SSF55753">
    <property type="entry name" value="Actin depolymerizing proteins"/>
    <property type="match status" value="3"/>
</dbReference>
<dbReference type="EMBL" id="HBIN01000852">
    <property type="protein sequence ID" value="CAE0430100.1"/>
    <property type="molecule type" value="Transcribed_RNA"/>
</dbReference>
<dbReference type="GO" id="GO:0030833">
    <property type="term" value="P:regulation of actin filament polymerization"/>
    <property type="evidence" value="ECO:0007669"/>
    <property type="project" value="TreeGrafter"/>
</dbReference>